<dbReference type="CDD" id="cd00093">
    <property type="entry name" value="HTH_XRE"/>
    <property type="match status" value="1"/>
</dbReference>
<comment type="caution">
    <text evidence="2">The sequence shown here is derived from an EMBL/GenBank/DDBJ whole genome shotgun (WGS) entry which is preliminary data.</text>
</comment>
<sequence>MRWTSTPTWLSRKQICSCVRTPDQTPRTPRQHIGAELRRLRTLAGVSGRQLAQQTGLSQSRVSRIERGDALASIPELTRWLEQSGATDRLEQLISATEAALNQTDAWHEFAQDVSFAEMQEQVQRREATARTQRSFLPTLVPGLLQTAEYARLVFIASDLSGEQDYAAAVQRRLDRQQLLYDQAHTFEFILTEAALRWRPGSREVLISQLDRIASVATLSNVTIGVIPLDAESRAIAWHGFTLNEDVDDGEPFVQVETMHAYLTVARPKDVELYRRQYDVLRESAATGQACSDFLSELRAEFLAG</sequence>
<dbReference type="Pfam" id="PF13560">
    <property type="entry name" value="HTH_31"/>
    <property type="match status" value="1"/>
</dbReference>
<protein>
    <submittedName>
        <fullName evidence="2">XRE family transcriptional regulator</fullName>
    </submittedName>
</protein>
<dbReference type="InterPro" id="IPR043917">
    <property type="entry name" value="DUF5753"/>
</dbReference>
<reference evidence="2 3" key="1">
    <citation type="submission" date="2019-02" db="EMBL/GenBank/DDBJ databases">
        <title>Kribbella capetownensis sp. nov. and Kribbella speibonae sp. nov., isolated from soil.</title>
        <authorList>
            <person name="Curtis S.M."/>
            <person name="Norton I."/>
            <person name="Everest G.J."/>
            <person name="Meyers P.R."/>
        </authorList>
    </citation>
    <scope>NUCLEOTIDE SEQUENCE [LARGE SCALE GENOMIC DNA]</scope>
    <source>
        <strain evidence="2 3">YM55</strain>
    </source>
</reference>
<dbReference type="Pfam" id="PF19054">
    <property type="entry name" value="DUF5753"/>
    <property type="match status" value="1"/>
</dbReference>
<organism evidence="2 3">
    <name type="scientific">Kribbella speibonae</name>
    <dbReference type="NCBI Taxonomy" id="1572660"/>
    <lineage>
        <taxon>Bacteria</taxon>
        <taxon>Bacillati</taxon>
        <taxon>Actinomycetota</taxon>
        <taxon>Actinomycetes</taxon>
        <taxon>Propionibacteriales</taxon>
        <taxon>Kribbellaceae</taxon>
        <taxon>Kribbella</taxon>
    </lineage>
</organism>
<dbReference type="SUPFAM" id="SSF47413">
    <property type="entry name" value="lambda repressor-like DNA-binding domains"/>
    <property type="match status" value="1"/>
</dbReference>
<dbReference type="Proteomes" id="UP000294225">
    <property type="component" value="Unassembled WGS sequence"/>
</dbReference>
<dbReference type="GO" id="GO:0003677">
    <property type="term" value="F:DNA binding"/>
    <property type="evidence" value="ECO:0007669"/>
    <property type="project" value="InterPro"/>
</dbReference>
<proteinExistence type="predicted"/>
<gene>
    <name evidence="2" type="ORF">E0H92_07720</name>
</gene>
<evidence type="ECO:0000313" key="2">
    <source>
        <dbReference type="EMBL" id="TCC41531.1"/>
    </source>
</evidence>
<dbReference type="Gene3D" id="1.10.260.40">
    <property type="entry name" value="lambda repressor-like DNA-binding domains"/>
    <property type="match status" value="1"/>
</dbReference>
<dbReference type="EMBL" id="SJKC01000001">
    <property type="protein sequence ID" value="TCC41531.1"/>
    <property type="molecule type" value="Genomic_DNA"/>
</dbReference>
<evidence type="ECO:0000313" key="3">
    <source>
        <dbReference type="Proteomes" id="UP000294225"/>
    </source>
</evidence>
<feature type="domain" description="HTH cro/C1-type" evidence="1">
    <location>
        <begin position="37"/>
        <end position="77"/>
    </location>
</feature>
<dbReference type="AlphaFoldDB" id="A0A4R0J4V8"/>
<dbReference type="InterPro" id="IPR001387">
    <property type="entry name" value="Cro/C1-type_HTH"/>
</dbReference>
<dbReference type="SMART" id="SM00530">
    <property type="entry name" value="HTH_XRE"/>
    <property type="match status" value="1"/>
</dbReference>
<dbReference type="PROSITE" id="PS50943">
    <property type="entry name" value="HTH_CROC1"/>
    <property type="match status" value="1"/>
</dbReference>
<dbReference type="InterPro" id="IPR010982">
    <property type="entry name" value="Lambda_DNA-bd_dom_sf"/>
</dbReference>
<name>A0A4R0J4V8_9ACTN</name>
<evidence type="ECO:0000259" key="1">
    <source>
        <dbReference type="PROSITE" id="PS50943"/>
    </source>
</evidence>
<accession>A0A4R0J4V8</accession>